<proteinExistence type="predicted"/>
<comment type="caution">
    <text evidence="2">The sequence shown here is derived from an EMBL/GenBank/DDBJ whole genome shotgun (WGS) entry which is preliminary data.</text>
</comment>
<keyword evidence="1" id="KW-0472">Membrane</keyword>
<dbReference type="AlphaFoldDB" id="A0A7W7ZZ26"/>
<keyword evidence="1" id="KW-1133">Transmembrane helix</keyword>
<evidence type="ECO:0000313" key="3">
    <source>
        <dbReference type="Proteomes" id="UP000568380"/>
    </source>
</evidence>
<name>A0A7W7ZZ26_9ACTN</name>
<organism evidence="2 3">
    <name type="scientific">Nonomuraea endophytica</name>
    <dbReference type="NCBI Taxonomy" id="714136"/>
    <lineage>
        <taxon>Bacteria</taxon>
        <taxon>Bacillati</taxon>
        <taxon>Actinomycetota</taxon>
        <taxon>Actinomycetes</taxon>
        <taxon>Streptosporangiales</taxon>
        <taxon>Streptosporangiaceae</taxon>
        <taxon>Nonomuraea</taxon>
    </lineage>
</organism>
<feature type="transmembrane region" description="Helical" evidence="1">
    <location>
        <begin position="110"/>
        <end position="130"/>
    </location>
</feature>
<dbReference type="EMBL" id="JACHIN010000002">
    <property type="protein sequence ID" value="MBB5076379.1"/>
    <property type="molecule type" value="Genomic_DNA"/>
</dbReference>
<evidence type="ECO:0008006" key="4">
    <source>
        <dbReference type="Google" id="ProtNLM"/>
    </source>
</evidence>
<dbReference type="Proteomes" id="UP000568380">
    <property type="component" value="Unassembled WGS sequence"/>
</dbReference>
<evidence type="ECO:0000313" key="2">
    <source>
        <dbReference type="EMBL" id="MBB5076379.1"/>
    </source>
</evidence>
<keyword evidence="3" id="KW-1185">Reference proteome</keyword>
<gene>
    <name evidence="2" type="ORF">HNR40_001843</name>
</gene>
<sequence length="259" mass="28459">MSRGGRKDQPIDRETGPIAEFVDDLRRLRGEMSLQEVGQRMRYHSSTISRRLNPAELPPLDFVRSYVAACGGDPDVWEARWRVIAGEPGSAVELPAEPAGESVRRASWRVPLAAALAVVIIAGGVGYLWFSSREPGPAAATPASASPSVSPANGFPWKVTNMFKQVTSREWTQHTEGDLEIWANFSCPTGMIEYWIALRPGGASARFECNSWQVHTWTGLRPGRYNFELWKDNDGRAVSGIGVVRCTSSIVQHPKPSPA</sequence>
<protein>
    <recommendedName>
        <fullName evidence="4">XRE family transcriptional regulator</fullName>
    </recommendedName>
</protein>
<keyword evidence="1" id="KW-0812">Transmembrane</keyword>
<accession>A0A7W7ZZ26</accession>
<dbReference type="RefSeq" id="WP_184959813.1">
    <property type="nucleotide sequence ID" value="NZ_JACHIN010000002.1"/>
</dbReference>
<reference evidence="2 3" key="1">
    <citation type="submission" date="2020-08" db="EMBL/GenBank/DDBJ databases">
        <title>Genomic Encyclopedia of Type Strains, Phase IV (KMG-IV): sequencing the most valuable type-strain genomes for metagenomic binning, comparative biology and taxonomic classification.</title>
        <authorList>
            <person name="Goeker M."/>
        </authorList>
    </citation>
    <scope>NUCLEOTIDE SEQUENCE [LARGE SCALE GENOMIC DNA]</scope>
    <source>
        <strain evidence="2 3">DSM 45385</strain>
    </source>
</reference>
<evidence type="ECO:0000256" key="1">
    <source>
        <dbReference type="SAM" id="Phobius"/>
    </source>
</evidence>